<reference evidence="1 2" key="1">
    <citation type="journal article" date="2019" name="Sci. Rep.">
        <title>Nanopore sequencing improves the draft genome of the human pathogenic amoeba Naegleria fowleri.</title>
        <authorList>
            <person name="Liechti N."/>
            <person name="Schurch N."/>
            <person name="Bruggmann R."/>
            <person name="Wittwer M."/>
        </authorList>
    </citation>
    <scope>NUCLEOTIDE SEQUENCE [LARGE SCALE GENOMIC DNA]</scope>
    <source>
        <strain evidence="1 2">ATCC 30894</strain>
    </source>
</reference>
<dbReference type="NCBIfam" id="NF008747">
    <property type="entry name" value="PRK11780.1"/>
    <property type="match status" value="1"/>
</dbReference>
<comment type="caution">
    <text evidence="1">The sequence shown here is derived from an EMBL/GenBank/DDBJ whole genome shotgun (WGS) entry which is preliminary data.</text>
</comment>
<dbReference type="AlphaFoldDB" id="A0A6A5B8K8"/>
<proteinExistence type="predicted"/>
<protein>
    <recommendedName>
        <fullName evidence="3">DJ-1/PfpI domain-containing protein</fullName>
    </recommendedName>
</protein>
<dbReference type="Proteomes" id="UP000444721">
    <property type="component" value="Unassembled WGS sequence"/>
</dbReference>
<dbReference type="VEuPathDB" id="AmoebaDB:NfTy_067140"/>
<dbReference type="RefSeq" id="XP_044556298.1">
    <property type="nucleotide sequence ID" value="XM_044700374.1"/>
</dbReference>
<dbReference type="InterPro" id="IPR029062">
    <property type="entry name" value="Class_I_gatase-like"/>
</dbReference>
<dbReference type="VEuPathDB" id="AmoebaDB:FDP41_010111"/>
<dbReference type="SUPFAM" id="SSF52317">
    <property type="entry name" value="Class I glutamine amidotransferase-like"/>
    <property type="match status" value="1"/>
</dbReference>
<keyword evidence="2" id="KW-1185">Reference proteome</keyword>
<evidence type="ECO:0008006" key="3">
    <source>
        <dbReference type="Google" id="ProtNLM"/>
    </source>
</evidence>
<dbReference type="Gene3D" id="3.40.50.880">
    <property type="match status" value="1"/>
</dbReference>
<dbReference type="EMBL" id="VFQX01000075">
    <property type="protein sequence ID" value="KAF0971582.1"/>
    <property type="molecule type" value="Genomic_DNA"/>
</dbReference>
<organism evidence="1 2">
    <name type="scientific">Naegleria fowleri</name>
    <name type="common">Brain eating amoeba</name>
    <dbReference type="NCBI Taxonomy" id="5763"/>
    <lineage>
        <taxon>Eukaryota</taxon>
        <taxon>Discoba</taxon>
        <taxon>Heterolobosea</taxon>
        <taxon>Tetramitia</taxon>
        <taxon>Eutetramitia</taxon>
        <taxon>Vahlkampfiidae</taxon>
        <taxon>Naegleria</taxon>
    </lineage>
</organism>
<dbReference type="VEuPathDB" id="AmoebaDB:NF0127090"/>
<evidence type="ECO:0000313" key="2">
    <source>
        <dbReference type="Proteomes" id="UP000444721"/>
    </source>
</evidence>
<gene>
    <name evidence="1" type="ORF">FDP41_010111</name>
</gene>
<dbReference type="GeneID" id="68117326"/>
<dbReference type="VEuPathDB" id="AmoebaDB:NfTy_067150"/>
<sequence>MSTSDAMYDVCMQRDFPFYSRRLKHLNEYSNLYLKFNRRTKAASNINELFWALIEKANRDASYLERMIVEEGYLDFIHQLENEFDKTTNTLYEASRKEDLSCFEYDGGLYAMCLVISQGKQAWEEMCQDPSKGEDMDGDESFLYPFSSYTYELGEYQEEEPPLDLNGSPLYLLQTHQSSENSNNLNGLAKLLIALLKNSSIFIVKTKNHKNVQKSIHSHHQITLQHLLRQARIIIPSLLSPTTIQNYAAQTTPTEKGSVAVLLSGCGYLDGTEITEAVSVMIQLSKMGYKIAFFAPDINQEETYDHLSKTLDKNEVRNIRSEASRITRQNVLKLEQYRPQSFEALFIPGGFGVAKNLSNYAESPSNFKIHPEVEKAIVSTHEAKIPIGMCCIAPILAAKLIPKCSITLGDSDPATTENARALGATCLPKAANQVVVDKDNKLVTTPAYMGKNPTPYEVFDGIVSMVDSVIELTGSKSDEEGEIDFGVLEEIAAKKVGKEQFTKMKEQLYGKKTASK</sequence>
<name>A0A6A5B8K8_NAEFO</name>
<dbReference type="OrthoDB" id="543156at2759"/>
<dbReference type="PANTHER" id="PTHR10224">
    <property type="entry name" value="ES1 PROTEIN HOMOLOG, MITOCHONDRIAL"/>
    <property type="match status" value="1"/>
</dbReference>
<dbReference type="VEuPathDB" id="AmoebaDB:NF0127100"/>
<evidence type="ECO:0000313" key="1">
    <source>
        <dbReference type="EMBL" id="KAF0971582.1"/>
    </source>
</evidence>
<dbReference type="PANTHER" id="PTHR10224:SF12">
    <property type="entry name" value="GLYOXALASE ELBB"/>
    <property type="match status" value="1"/>
</dbReference>
<accession>A0A6A5B8K8</accession>